<proteinExistence type="inferred from homology"/>
<evidence type="ECO:0000256" key="5">
    <source>
        <dbReference type="SAM" id="MobiDB-lite"/>
    </source>
</evidence>
<dbReference type="GeneID" id="55972226"/>
<keyword evidence="4" id="KW-0560">Oxidoreductase</keyword>
<dbReference type="AlphaFoldDB" id="A0A9P5CXG1"/>
<protein>
    <submittedName>
        <fullName evidence="6">Flavoprotein CzcO</fullName>
    </submittedName>
</protein>
<accession>A0A9P5CXG1</accession>
<comment type="similarity">
    <text evidence="1">Belongs to the FAD-binding monooxygenase family.</text>
</comment>
<comment type="caution">
    <text evidence="6">The sequence shown here is derived from an EMBL/GenBank/DDBJ whole genome shotgun (WGS) entry which is preliminary data.</text>
</comment>
<dbReference type="PANTHER" id="PTHR42877">
    <property type="entry name" value="L-ORNITHINE N(5)-MONOOXYGENASE-RELATED"/>
    <property type="match status" value="1"/>
</dbReference>
<keyword evidence="7" id="KW-1185">Reference proteome</keyword>
<feature type="compositionally biased region" description="Polar residues" evidence="5">
    <location>
        <begin position="10"/>
        <end position="22"/>
    </location>
</feature>
<feature type="region of interest" description="Disordered" evidence="5">
    <location>
        <begin position="1"/>
        <end position="31"/>
    </location>
</feature>
<sequence length="632" mass="70638">MHSRARVLESTANTTKPGTGSNVDPAAGDGINFNITDQPELQPIGVREDVTAGAAPKPTANGFTPSLAKYPNHEGLGVDEKGASIPLPRLELVNRFIDDVRPLRVVVIGGGLTGVLAGVLLPVKVPKIELTIFEKNHDFSTFEPNVNWSDQFSPGQEIKEYWQGVAKKYDVYKYAKFGRRVDGLTWSADKSTWTVSTRAAADGGSPSLHEADFVITATGRFNAFQLPDYPGIKDYKGVLRHTSNWDPEFDPTGKKVAVIGNGASGIQVVPNLQPIVERLDHYARGRTWIATSWAGDIRTFGRQLIPEETKKSFEDPDVYLRYRKELESRYWRRFESFIRGSESNVEMREKFIDAMRTRLAKKPELLEHMVPDFSPNCRRLTPGPGYLEAITEDNVDFITTGIKRFTETGIETVDGKHREVDAIFCATGANRDMAPQFPIVGRDGQTLSDTWDPDGQYGFPYSYMGIATPGFPNLLFLQGPHGSGPSGTVPHSAETQITQLAKILRKVSAEGIKSLEPTVKATRDFVQYSDAFFARTVLSDNCRSWYNGGRSGARIHGLWPGSAAHITTVRRSPRWEDWSYEYLDESGNSLLWYLGNGRSHYDADPESDVTTYLTRPDEVNLQDLHERWWRLP</sequence>
<dbReference type="InterPro" id="IPR051209">
    <property type="entry name" value="FAD-bind_Monooxygenase_sf"/>
</dbReference>
<evidence type="ECO:0000313" key="6">
    <source>
        <dbReference type="EMBL" id="KAF4119238.1"/>
    </source>
</evidence>
<dbReference type="GO" id="GO:0050660">
    <property type="term" value="F:flavin adenine dinucleotide binding"/>
    <property type="evidence" value="ECO:0007669"/>
    <property type="project" value="InterPro"/>
</dbReference>
<dbReference type="GO" id="GO:0050661">
    <property type="term" value="F:NADP binding"/>
    <property type="evidence" value="ECO:0007669"/>
    <property type="project" value="InterPro"/>
</dbReference>
<evidence type="ECO:0000256" key="2">
    <source>
        <dbReference type="ARBA" id="ARBA00022630"/>
    </source>
</evidence>
<gene>
    <name evidence="6" type="ORF">GMORB2_6001</name>
</gene>
<dbReference type="SUPFAM" id="SSF51905">
    <property type="entry name" value="FAD/NAD(P)-binding domain"/>
    <property type="match status" value="3"/>
</dbReference>
<dbReference type="Gene3D" id="3.50.50.60">
    <property type="entry name" value="FAD/NAD(P)-binding domain"/>
    <property type="match status" value="2"/>
</dbReference>
<reference evidence="6" key="1">
    <citation type="submission" date="2020-03" db="EMBL/GenBank/DDBJ databases">
        <title>Site-based positive gene gene selection in Geosmithia morbida across the United States reveals a broad range of putative effectors and factors for local host and environmental adapation.</title>
        <authorList>
            <person name="Onufrak A."/>
            <person name="Murdoch R.W."/>
            <person name="Gazis R."/>
            <person name="Huff M."/>
            <person name="Staton M."/>
            <person name="Klingeman W."/>
            <person name="Hadziabdic D."/>
        </authorList>
    </citation>
    <scope>NUCLEOTIDE SEQUENCE</scope>
    <source>
        <strain evidence="6">1262</strain>
    </source>
</reference>
<dbReference type="Proteomes" id="UP000749293">
    <property type="component" value="Unassembled WGS sequence"/>
</dbReference>
<evidence type="ECO:0000256" key="3">
    <source>
        <dbReference type="ARBA" id="ARBA00022827"/>
    </source>
</evidence>
<dbReference type="PANTHER" id="PTHR42877:SF6">
    <property type="entry name" value="MONOOXYGENASE, PUTATIVE (AFU_ORTHOLOGUE AFUA_3G15050)-RELATED"/>
    <property type="match status" value="1"/>
</dbReference>
<organism evidence="6 7">
    <name type="scientific">Geosmithia morbida</name>
    <dbReference type="NCBI Taxonomy" id="1094350"/>
    <lineage>
        <taxon>Eukaryota</taxon>
        <taxon>Fungi</taxon>
        <taxon>Dikarya</taxon>
        <taxon>Ascomycota</taxon>
        <taxon>Pezizomycotina</taxon>
        <taxon>Sordariomycetes</taxon>
        <taxon>Hypocreomycetidae</taxon>
        <taxon>Hypocreales</taxon>
        <taxon>Bionectriaceae</taxon>
        <taxon>Geosmithia</taxon>
    </lineage>
</organism>
<keyword evidence="3" id="KW-0274">FAD</keyword>
<dbReference type="EMBL" id="JAANYQ010000041">
    <property type="protein sequence ID" value="KAF4119238.1"/>
    <property type="molecule type" value="Genomic_DNA"/>
</dbReference>
<dbReference type="RefSeq" id="XP_035317890.1">
    <property type="nucleotide sequence ID" value="XM_035467971.1"/>
</dbReference>
<keyword evidence="2" id="KW-0285">Flavoprotein</keyword>
<name>A0A9P5CXG1_9HYPO</name>
<evidence type="ECO:0000313" key="7">
    <source>
        <dbReference type="Proteomes" id="UP000749293"/>
    </source>
</evidence>
<dbReference type="GO" id="GO:0004499">
    <property type="term" value="F:N,N-dimethylaniline monooxygenase activity"/>
    <property type="evidence" value="ECO:0007669"/>
    <property type="project" value="InterPro"/>
</dbReference>
<dbReference type="InterPro" id="IPR020946">
    <property type="entry name" value="Flavin_mOase-like"/>
</dbReference>
<dbReference type="OrthoDB" id="74360at2759"/>
<dbReference type="InterPro" id="IPR036188">
    <property type="entry name" value="FAD/NAD-bd_sf"/>
</dbReference>
<evidence type="ECO:0000256" key="1">
    <source>
        <dbReference type="ARBA" id="ARBA00010139"/>
    </source>
</evidence>
<dbReference type="Pfam" id="PF00743">
    <property type="entry name" value="FMO-like"/>
    <property type="match status" value="1"/>
</dbReference>
<evidence type="ECO:0000256" key="4">
    <source>
        <dbReference type="ARBA" id="ARBA00023002"/>
    </source>
</evidence>